<comment type="caution">
    <text evidence="6">The sequence shown here is derived from an EMBL/GenBank/DDBJ whole genome shotgun (WGS) entry which is preliminary data.</text>
</comment>
<evidence type="ECO:0000313" key="6">
    <source>
        <dbReference type="EMBL" id="MBB4933012.1"/>
    </source>
</evidence>
<protein>
    <submittedName>
        <fullName evidence="6">DNA-binding transcriptional LysR family regulator</fullName>
    </submittedName>
</protein>
<dbReference type="PANTHER" id="PTHR30346:SF0">
    <property type="entry name" value="HCA OPERON TRANSCRIPTIONAL ACTIVATOR HCAR"/>
    <property type="match status" value="1"/>
</dbReference>
<accession>A0A7W7W3G0</accession>
<dbReference type="PANTHER" id="PTHR30346">
    <property type="entry name" value="TRANSCRIPTIONAL DUAL REGULATOR HCAR-RELATED"/>
    <property type="match status" value="1"/>
</dbReference>
<dbReference type="Pfam" id="PF03466">
    <property type="entry name" value="LysR_substrate"/>
    <property type="match status" value="1"/>
</dbReference>
<dbReference type="Gene3D" id="1.10.10.10">
    <property type="entry name" value="Winged helix-like DNA-binding domain superfamily/Winged helix DNA-binding domain"/>
    <property type="match status" value="1"/>
</dbReference>
<evidence type="ECO:0000313" key="7">
    <source>
        <dbReference type="Proteomes" id="UP000523007"/>
    </source>
</evidence>
<keyword evidence="2" id="KW-0805">Transcription regulation</keyword>
<sequence length="316" mass="34758">MNNFTLRQLSYFRSIASTGSISAAAEREHVSRSAMAAALDELERALRTQLCSRHRSSGIALTPAGEHVFERAISLLREADDLEAAADGRKLSGAISVGCFPSLAPTVLPTMFKLFEGLHPDVTVDPVSADQETLLQQLRSGAIELAVMYNMHLDQAFETVRLYDTAMHVILPAEHPLAAGGTVPTAALEPEPMILLEVPPSAEDVLSYFRAHGLSPNVRLRTPHFELVRSLVAQGLGYSLFIQRPRIHQSYEGLPIAARALEPRPHLERVSVVWPAGRRLSSKARRFVELAREHVDSYAPEPLYPPAPQPDEPRAD</sequence>
<evidence type="ECO:0000256" key="4">
    <source>
        <dbReference type="ARBA" id="ARBA00023163"/>
    </source>
</evidence>
<dbReference type="Gene3D" id="3.40.190.10">
    <property type="entry name" value="Periplasmic binding protein-like II"/>
    <property type="match status" value="2"/>
</dbReference>
<keyword evidence="3 6" id="KW-0238">DNA-binding</keyword>
<dbReference type="GO" id="GO:0003677">
    <property type="term" value="F:DNA binding"/>
    <property type="evidence" value="ECO:0007669"/>
    <property type="project" value="UniProtKB-KW"/>
</dbReference>
<dbReference type="GO" id="GO:0032993">
    <property type="term" value="C:protein-DNA complex"/>
    <property type="evidence" value="ECO:0007669"/>
    <property type="project" value="TreeGrafter"/>
</dbReference>
<dbReference type="InterPro" id="IPR036390">
    <property type="entry name" value="WH_DNA-bd_sf"/>
</dbReference>
<dbReference type="GO" id="GO:0003700">
    <property type="term" value="F:DNA-binding transcription factor activity"/>
    <property type="evidence" value="ECO:0007669"/>
    <property type="project" value="InterPro"/>
</dbReference>
<organism evidence="6 7">
    <name type="scientific">Lipingzhangella halophila</name>
    <dbReference type="NCBI Taxonomy" id="1783352"/>
    <lineage>
        <taxon>Bacteria</taxon>
        <taxon>Bacillati</taxon>
        <taxon>Actinomycetota</taxon>
        <taxon>Actinomycetes</taxon>
        <taxon>Streptosporangiales</taxon>
        <taxon>Nocardiopsidaceae</taxon>
        <taxon>Lipingzhangella</taxon>
    </lineage>
</organism>
<feature type="domain" description="HTH lysR-type" evidence="5">
    <location>
        <begin position="4"/>
        <end position="62"/>
    </location>
</feature>
<keyword evidence="4" id="KW-0804">Transcription</keyword>
<keyword evidence="7" id="KW-1185">Reference proteome</keyword>
<reference evidence="6 7" key="1">
    <citation type="submission" date="2020-08" db="EMBL/GenBank/DDBJ databases">
        <title>Sequencing the genomes of 1000 actinobacteria strains.</title>
        <authorList>
            <person name="Klenk H.-P."/>
        </authorList>
    </citation>
    <scope>NUCLEOTIDE SEQUENCE [LARGE SCALE GENOMIC DNA]</scope>
    <source>
        <strain evidence="6 7">DSM 102030</strain>
    </source>
</reference>
<dbReference type="InterPro" id="IPR036388">
    <property type="entry name" value="WH-like_DNA-bd_sf"/>
</dbReference>
<dbReference type="InterPro" id="IPR000847">
    <property type="entry name" value="LysR_HTH_N"/>
</dbReference>
<dbReference type="AlphaFoldDB" id="A0A7W7W3G0"/>
<dbReference type="SUPFAM" id="SSF53850">
    <property type="entry name" value="Periplasmic binding protein-like II"/>
    <property type="match status" value="1"/>
</dbReference>
<evidence type="ECO:0000256" key="3">
    <source>
        <dbReference type="ARBA" id="ARBA00023125"/>
    </source>
</evidence>
<dbReference type="Proteomes" id="UP000523007">
    <property type="component" value="Unassembled WGS sequence"/>
</dbReference>
<dbReference type="InterPro" id="IPR005119">
    <property type="entry name" value="LysR_subst-bd"/>
</dbReference>
<gene>
    <name evidence="6" type="ORF">F4561_003832</name>
</gene>
<name>A0A7W7W3G0_9ACTN</name>
<evidence type="ECO:0000259" key="5">
    <source>
        <dbReference type="PROSITE" id="PS50931"/>
    </source>
</evidence>
<dbReference type="Pfam" id="PF00126">
    <property type="entry name" value="HTH_1"/>
    <property type="match status" value="1"/>
</dbReference>
<dbReference type="EMBL" id="JACHJT010000001">
    <property type="protein sequence ID" value="MBB4933012.1"/>
    <property type="molecule type" value="Genomic_DNA"/>
</dbReference>
<dbReference type="RefSeq" id="WP_184580696.1">
    <property type="nucleotide sequence ID" value="NZ_JACHJT010000001.1"/>
</dbReference>
<evidence type="ECO:0000256" key="2">
    <source>
        <dbReference type="ARBA" id="ARBA00023015"/>
    </source>
</evidence>
<proteinExistence type="inferred from homology"/>
<comment type="similarity">
    <text evidence="1">Belongs to the LysR transcriptional regulatory family.</text>
</comment>
<dbReference type="PROSITE" id="PS50931">
    <property type="entry name" value="HTH_LYSR"/>
    <property type="match status" value="1"/>
</dbReference>
<evidence type="ECO:0000256" key="1">
    <source>
        <dbReference type="ARBA" id="ARBA00009437"/>
    </source>
</evidence>
<dbReference type="SUPFAM" id="SSF46785">
    <property type="entry name" value="Winged helix' DNA-binding domain"/>
    <property type="match status" value="1"/>
</dbReference>